<protein>
    <submittedName>
        <fullName evidence="1">Uncharacterized protein</fullName>
    </submittedName>
</protein>
<comment type="caution">
    <text evidence="1">The sequence shown here is derived from an EMBL/GenBank/DDBJ whole genome shotgun (WGS) entry which is preliminary data.</text>
</comment>
<reference evidence="1" key="1">
    <citation type="journal article" date="2015" name="Nature">
        <title>Complex archaea that bridge the gap between prokaryotes and eukaryotes.</title>
        <authorList>
            <person name="Spang A."/>
            <person name="Saw J.H."/>
            <person name="Jorgensen S.L."/>
            <person name="Zaremba-Niedzwiedzka K."/>
            <person name="Martijn J."/>
            <person name="Lind A.E."/>
            <person name="van Eijk R."/>
            <person name="Schleper C."/>
            <person name="Guy L."/>
            <person name="Ettema T.J."/>
        </authorList>
    </citation>
    <scope>NUCLEOTIDE SEQUENCE</scope>
</reference>
<proteinExistence type="predicted"/>
<accession>A0A0F9HDW1</accession>
<organism evidence="1">
    <name type="scientific">marine sediment metagenome</name>
    <dbReference type="NCBI Taxonomy" id="412755"/>
    <lineage>
        <taxon>unclassified sequences</taxon>
        <taxon>metagenomes</taxon>
        <taxon>ecological metagenomes</taxon>
    </lineage>
</organism>
<sequence>MQVVLEMDEAWSLMSVITSYVIDHSGVSQDGKSKIRRWRSDRAAGTVEMDNLAVAVNQTLGAYLDEKMTRTVRRRGRYVSSREVTR</sequence>
<gene>
    <name evidence="1" type="ORF">LCGC14_1716690</name>
</gene>
<evidence type="ECO:0000313" key="1">
    <source>
        <dbReference type="EMBL" id="KKM13392.1"/>
    </source>
</evidence>
<name>A0A0F9HDW1_9ZZZZ</name>
<dbReference type="AlphaFoldDB" id="A0A0F9HDW1"/>
<dbReference type="EMBL" id="LAZR01015389">
    <property type="protein sequence ID" value="KKM13392.1"/>
    <property type="molecule type" value="Genomic_DNA"/>
</dbReference>